<dbReference type="InParanoid" id="K5W3Y8"/>
<organism evidence="2 3">
    <name type="scientific">Phanerochaete carnosa (strain HHB-10118-sp)</name>
    <name type="common">White-rot fungus</name>
    <name type="synonym">Peniophora carnosa</name>
    <dbReference type="NCBI Taxonomy" id="650164"/>
    <lineage>
        <taxon>Eukaryota</taxon>
        <taxon>Fungi</taxon>
        <taxon>Dikarya</taxon>
        <taxon>Basidiomycota</taxon>
        <taxon>Agaricomycotina</taxon>
        <taxon>Agaricomycetes</taxon>
        <taxon>Polyporales</taxon>
        <taxon>Phanerochaetaceae</taxon>
        <taxon>Phanerochaete</taxon>
    </lineage>
</organism>
<dbReference type="KEGG" id="pco:PHACADRAFT_148396"/>
<keyword evidence="3" id="KW-1185">Reference proteome</keyword>
<dbReference type="RefSeq" id="XP_007398343.1">
    <property type="nucleotide sequence ID" value="XM_007398281.1"/>
</dbReference>
<sequence>MANLHVVRFPSPAEFVEAAKGSDDGFMNLAFGVLMDSMNELQIRVRSITEESRTLLAVNNGDTLVLALLKVAGDVDWIIGCPRDRELVSADAETAISLLVSFLPSVIDPKSFDTIWGPEPLVNAFIDTWVSAMAARGLRIEALPTRFRVKRTYATLATLPPSPPHLPSKYIIELANPDDVEPLAHLLVDFSRAAPIVTSIEAARAKMDMHVRLGETWVCREGSEIAGYVGVGRTTFRTVAIRNVYVAPGHRRKGIAEAMTVALMRYYLGARPLGLEGAPDGRPVKGVKEEICIAVVEDFVERLYEKCGFLLGEHDQDPVSEQKGWFASIIRGVRVLEE</sequence>
<dbReference type="SUPFAM" id="SSF55729">
    <property type="entry name" value="Acyl-CoA N-acyltransferases (Nat)"/>
    <property type="match status" value="1"/>
</dbReference>
<evidence type="ECO:0000313" key="3">
    <source>
        <dbReference type="Proteomes" id="UP000008370"/>
    </source>
</evidence>
<gene>
    <name evidence="2" type="ORF">PHACADRAFT_148396</name>
</gene>
<name>K5W3Y8_PHACS</name>
<dbReference type="InterPro" id="IPR000182">
    <property type="entry name" value="GNAT_dom"/>
</dbReference>
<dbReference type="InterPro" id="IPR016181">
    <property type="entry name" value="Acyl_CoA_acyltransferase"/>
</dbReference>
<dbReference type="AlphaFoldDB" id="K5W3Y8"/>
<dbReference type="EMBL" id="JH930474">
    <property type="protein sequence ID" value="EKM53659.1"/>
    <property type="molecule type" value="Genomic_DNA"/>
</dbReference>
<evidence type="ECO:0000313" key="2">
    <source>
        <dbReference type="EMBL" id="EKM53659.1"/>
    </source>
</evidence>
<dbReference type="OrthoDB" id="2523549at2759"/>
<protein>
    <recommendedName>
        <fullName evidence="1">N-acetyltransferase domain-containing protein</fullName>
    </recommendedName>
</protein>
<evidence type="ECO:0000259" key="1">
    <source>
        <dbReference type="PROSITE" id="PS51186"/>
    </source>
</evidence>
<dbReference type="PROSITE" id="PS51186">
    <property type="entry name" value="GNAT"/>
    <property type="match status" value="1"/>
</dbReference>
<reference evidence="2 3" key="1">
    <citation type="journal article" date="2012" name="BMC Genomics">
        <title>Comparative genomics of the white-rot fungi, Phanerochaete carnosa and P. chrysosporium, to elucidate the genetic basis of the distinct wood types they colonize.</title>
        <authorList>
            <person name="Suzuki H."/>
            <person name="MacDonald J."/>
            <person name="Syed K."/>
            <person name="Salamov A."/>
            <person name="Hori C."/>
            <person name="Aerts A."/>
            <person name="Henrissat B."/>
            <person name="Wiebenga A."/>
            <person name="vanKuyk P.A."/>
            <person name="Barry K."/>
            <person name="Lindquist E."/>
            <person name="LaButti K."/>
            <person name="Lapidus A."/>
            <person name="Lucas S."/>
            <person name="Coutinho P."/>
            <person name="Gong Y."/>
            <person name="Samejima M."/>
            <person name="Mahadevan R."/>
            <person name="Abou-Zaid M."/>
            <person name="de Vries R.P."/>
            <person name="Igarashi K."/>
            <person name="Yadav J.S."/>
            <person name="Grigoriev I.V."/>
            <person name="Master E.R."/>
        </authorList>
    </citation>
    <scope>NUCLEOTIDE SEQUENCE [LARGE SCALE GENOMIC DNA]</scope>
    <source>
        <strain evidence="2 3">HHB-10118-sp</strain>
    </source>
</reference>
<dbReference type="CDD" id="cd04301">
    <property type="entry name" value="NAT_SF"/>
    <property type="match status" value="1"/>
</dbReference>
<dbReference type="Pfam" id="PF13508">
    <property type="entry name" value="Acetyltransf_7"/>
    <property type="match status" value="1"/>
</dbReference>
<dbReference type="GO" id="GO:0016747">
    <property type="term" value="F:acyltransferase activity, transferring groups other than amino-acyl groups"/>
    <property type="evidence" value="ECO:0007669"/>
    <property type="project" value="InterPro"/>
</dbReference>
<feature type="domain" description="N-acetyltransferase" evidence="1">
    <location>
        <begin position="170"/>
        <end position="332"/>
    </location>
</feature>
<dbReference type="HOGENOM" id="CLU_831659_0_0_1"/>
<proteinExistence type="predicted"/>
<dbReference type="GeneID" id="18908753"/>
<accession>K5W3Y8</accession>
<dbReference type="Gene3D" id="3.40.630.30">
    <property type="match status" value="1"/>
</dbReference>
<dbReference type="Proteomes" id="UP000008370">
    <property type="component" value="Unassembled WGS sequence"/>
</dbReference>